<name>A0A317VCX5_9EURO</name>
<organism evidence="1 2">
    <name type="scientific">Aspergillus sclerotioniger CBS 115572</name>
    <dbReference type="NCBI Taxonomy" id="1450535"/>
    <lineage>
        <taxon>Eukaryota</taxon>
        <taxon>Fungi</taxon>
        <taxon>Dikarya</taxon>
        <taxon>Ascomycota</taxon>
        <taxon>Pezizomycotina</taxon>
        <taxon>Eurotiomycetes</taxon>
        <taxon>Eurotiomycetidae</taxon>
        <taxon>Eurotiales</taxon>
        <taxon>Aspergillaceae</taxon>
        <taxon>Aspergillus</taxon>
        <taxon>Aspergillus subgen. Circumdati</taxon>
    </lineage>
</organism>
<dbReference type="OrthoDB" id="3945550at2759"/>
<sequence length="593" mass="67152">MNHGSSTAGVKAFNCWSGKDIVNRQWNQIITPGLYKDLTIRLKSDEPPHRALQLLDATLVLPHIRYLTLVDLTASNLGTTVDVGRYLNETLPENINVPPVLRGYKGSWDPIISLIQRLPCLERLHLLLPPSYPSELLDTLAETHPNCQLSVVSASPDTYRADITQTKWIRSPVLNAAWVVYHENPHHVHYTEHPDRFLRNILYQAPGMKRLTLQISATAGLSSCPKYAKWLQAQPLENEIDANPRAQLEILSLPLISSMTAQKLQAWSRVTDLKCLTAWTAGGIEDITLFTTIAELQPFRALKRLTLTLNPPSNSPAWPPSVKAMFDALPPLTYLCLLGSYDPEWLPTGVLDRHGPTLTELQLHRPRPRFQNYETYRLRQKGEIAPIFPAEVIVRMGTRCPVLQTLRICVQRHRGHPVETAAYDALGQFPALQTLDLLLHCPPMMVPGHRAPFPPRDLSPWEQELIPIAIDHYPLWTFRDCLINCAFDEALVTAIFTRIRTGRVTGGRLRLLRLHALASKYVLGGGKMNSAMFGAWQVEWNGASGVRAENRFSSHPDVGRMMRPRDLDIFRSIWPSDREPGTWPLEWHSWPLQ</sequence>
<reference evidence="1 2" key="1">
    <citation type="submission" date="2016-12" db="EMBL/GenBank/DDBJ databases">
        <title>The genomes of Aspergillus section Nigri reveals drivers in fungal speciation.</title>
        <authorList>
            <consortium name="DOE Joint Genome Institute"/>
            <person name="Vesth T.C."/>
            <person name="Nybo J."/>
            <person name="Theobald S."/>
            <person name="Brandl J."/>
            <person name="Frisvad J.C."/>
            <person name="Nielsen K.F."/>
            <person name="Lyhne E.K."/>
            <person name="Kogle M.E."/>
            <person name="Kuo A."/>
            <person name="Riley R."/>
            <person name="Clum A."/>
            <person name="Nolan M."/>
            <person name="Lipzen A."/>
            <person name="Salamov A."/>
            <person name="Henrissat B."/>
            <person name="Wiebenga A."/>
            <person name="De Vries R.P."/>
            <person name="Grigoriev I.V."/>
            <person name="Mortensen U.H."/>
            <person name="Andersen M.R."/>
            <person name="Baker S.E."/>
        </authorList>
    </citation>
    <scope>NUCLEOTIDE SEQUENCE [LARGE SCALE GENOMIC DNA]</scope>
    <source>
        <strain evidence="1 2">CBS 115572</strain>
    </source>
</reference>
<accession>A0A317VCX5</accession>
<dbReference type="AlphaFoldDB" id="A0A317VCX5"/>
<protein>
    <recommendedName>
        <fullName evidence="3">F-box domain-containing protein</fullName>
    </recommendedName>
</protein>
<evidence type="ECO:0000313" key="1">
    <source>
        <dbReference type="EMBL" id="PWY70848.1"/>
    </source>
</evidence>
<dbReference type="GeneID" id="37116883"/>
<comment type="caution">
    <text evidence="1">The sequence shown here is derived from an EMBL/GenBank/DDBJ whole genome shotgun (WGS) entry which is preliminary data.</text>
</comment>
<dbReference type="RefSeq" id="XP_025462742.1">
    <property type="nucleotide sequence ID" value="XM_025614740.1"/>
</dbReference>
<evidence type="ECO:0000313" key="2">
    <source>
        <dbReference type="Proteomes" id="UP000246702"/>
    </source>
</evidence>
<dbReference type="Proteomes" id="UP000246702">
    <property type="component" value="Unassembled WGS sequence"/>
</dbReference>
<dbReference type="STRING" id="1450535.A0A317VCX5"/>
<proteinExistence type="predicted"/>
<dbReference type="EMBL" id="MSFK01000038">
    <property type="protein sequence ID" value="PWY70848.1"/>
    <property type="molecule type" value="Genomic_DNA"/>
</dbReference>
<keyword evidence="2" id="KW-1185">Reference proteome</keyword>
<gene>
    <name evidence="1" type="ORF">BO94DRAFT_569487</name>
</gene>
<evidence type="ECO:0008006" key="3">
    <source>
        <dbReference type="Google" id="ProtNLM"/>
    </source>
</evidence>